<feature type="coiled-coil region" evidence="1">
    <location>
        <begin position="87"/>
        <end position="121"/>
    </location>
</feature>
<gene>
    <name evidence="3" type="ORF">C8F04DRAFT_1335424</name>
</gene>
<accession>A0AAD6SZI5</accession>
<evidence type="ECO:0000256" key="1">
    <source>
        <dbReference type="SAM" id="Coils"/>
    </source>
</evidence>
<dbReference type="AlphaFoldDB" id="A0AAD6SZI5"/>
<organism evidence="3 4">
    <name type="scientific">Mycena alexandri</name>
    <dbReference type="NCBI Taxonomy" id="1745969"/>
    <lineage>
        <taxon>Eukaryota</taxon>
        <taxon>Fungi</taxon>
        <taxon>Dikarya</taxon>
        <taxon>Basidiomycota</taxon>
        <taxon>Agaricomycotina</taxon>
        <taxon>Agaricomycetes</taxon>
        <taxon>Agaricomycetidae</taxon>
        <taxon>Agaricales</taxon>
        <taxon>Marasmiineae</taxon>
        <taxon>Mycenaceae</taxon>
        <taxon>Mycena</taxon>
    </lineage>
</organism>
<feature type="region of interest" description="Disordered" evidence="2">
    <location>
        <begin position="315"/>
        <end position="334"/>
    </location>
</feature>
<reference evidence="3" key="1">
    <citation type="submission" date="2023-03" db="EMBL/GenBank/DDBJ databases">
        <title>Massive genome expansion in bonnet fungi (Mycena s.s.) driven by repeated elements and novel gene families across ecological guilds.</title>
        <authorList>
            <consortium name="Lawrence Berkeley National Laboratory"/>
            <person name="Harder C.B."/>
            <person name="Miyauchi S."/>
            <person name="Viragh M."/>
            <person name="Kuo A."/>
            <person name="Thoen E."/>
            <person name="Andreopoulos B."/>
            <person name="Lu D."/>
            <person name="Skrede I."/>
            <person name="Drula E."/>
            <person name="Henrissat B."/>
            <person name="Morin E."/>
            <person name="Kohler A."/>
            <person name="Barry K."/>
            <person name="LaButti K."/>
            <person name="Morin E."/>
            <person name="Salamov A."/>
            <person name="Lipzen A."/>
            <person name="Mereny Z."/>
            <person name="Hegedus B."/>
            <person name="Baldrian P."/>
            <person name="Stursova M."/>
            <person name="Weitz H."/>
            <person name="Taylor A."/>
            <person name="Grigoriev I.V."/>
            <person name="Nagy L.G."/>
            <person name="Martin F."/>
            <person name="Kauserud H."/>
        </authorList>
    </citation>
    <scope>NUCLEOTIDE SEQUENCE</scope>
    <source>
        <strain evidence="3">CBHHK200</strain>
    </source>
</reference>
<keyword evidence="1" id="KW-0175">Coiled coil</keyword>
<protein>
    <submittedName>
        <fullName evidence="3">Uncharacterized protein</fullName>
    </submittedName>
</protein>
<comment type="caution">
    <text evidence="3">The sequence shown here is derived from an EMBL/GenBank/DDBJ whole genome shotgun (WGS) entry which is preliminary data.</text>
</comment>
<evidence type="ECO:0000313" key="4">
    <source>
        <dbReference type="Proteomes" id="UP001218188"/>
    </source>
</evidence>
<dbReference type="EMBL" id="JARJCM010000040">
    <property type="protein sequence ID" value="KAJ7036949.1"/>
    <property type="molecule type" value="Genomic_DNA"/>
</dbReference>
<dbReference type="Proteomes" id="UP001218188">
    <property type="component" value="Unassembled WGS sequence"/>
</dbReference>
<sequence>MRGPGPITYGKIDLGEKGEPTDLENKYDELQVVRDELNARCAELEAQNKRLHLTNKNLWTEKNTLEQHPLETYSDVIEAAENMDIDAQAFRHNIASLREDCRSLEGRLEKLNTVNSALRSRIQNGCVSTSVARVLYDDFMGAFPSSLVGRPDFASLQPIVKTGTQLCLYVDRILYMPRRTIWTSDARLHALAFGPTDHYDPTLRSWIQATDISGLSGHWRELFVDVGDSVVYAGTYRCHDLRYLCPGGTPPPELVSPLEMLHTANLWALEPADRTQAINVLAPSGILPAECLGLQCIGFNMTLYEALKRRSRGTKRGADEVEPGLPAKRQYLGQ</sequence>
<evidence type="ECO:0000256" key="2">
    <source>
        <dbReference type="SAM" id="MobiDB-lite"/>
    </source>
</evidence>
<keyword evidence="4" id="KW-1185">Reference proteome</keyword>
<feature type="coiled-coil region" evidence="1">
    <location>
        <begin position="27"/>
        <end position="54"/>
    </location>
</feature>
<proteinExistence type="predicted"/>
<evidence type="ECO:0000313" key="3">
    <source>
        <dbReference type="EMBL" id="KAJ7036949.1"/>
    </source>
</evidence>
<name>A0AAD6SZI5_9AGAR</name>